<keyword evidence="6" id="KW-1133">Transmembrane helix</keyword>
<name>A0AAD9N0V1_9ANNE</name>
<comment type="similarity">
    <text evidence="1 5">Belongs to the glycosyl hydrolase 35 family.</text>
</comment>
<dbReference type="InterPro" id="IPR026283">
    <property type="entry name" value="B-gal_1-like"/>
</dbReference>
<feature type="domain" description="Beta-galactosidase 1-like first all-beta" evidence="8">
    <location>
        <begin position="481"/>
        <end position="587"/>
    </location>
</feature>
<dbReference type="Pfam" id="PF21317">
    <property type="entry name" value="BetaGal_ABD_1"/>
    <property type="match status" value="1"/>
</dbReference>
<comment type="caution">
    <text evidence="10">The sequence shown here is derived from an EMBL/GenBank/DDBJ whole genome shotgun (WGS) entry which is preliminary data.</text>
</comment>
<dbReference type="InterPro" id="IPR001944">
    <property type="entry name" value="Glycoside_Hdrlase_35"/>
</dbReference>
<feature type="domain" description="Glycoside hydrolase 35 catalytic" evidence="7">
    <location>
        <begin position="94"/>
        <end position="411"/>
    </location>
</feature>
<dbReference type="GO" id="GO:0005975">
    <property type="term" value="P:carbohydrate metabolic process"/>
    <property type="evidence" value="ECO:0007669"/>
    <property type="project" value="InterPro"/>
</dbReference>
<comment type="catalytic activity">
    <reaction evidence="4">
        <text>Hydrolysis of terminal non-reducing beta-D-galactose residues in beta-D-galactosides.</text>
        <dbReference type="EC" id="3.2.1.23"/>
    </reaction>
</comment>
<dbReference type="SUPFAM" id="SSF51445">
    <property type="entry name" value="(Trans)glycosidases"/>
    <property type="match status" value="1"/>
</dbReference>
<keyword evidence="6" id="KW-0472">Membrane</keyword>
<evidence type="ECO:0000256" key="2">
    <source>
        <dbReference type="ARBA" id="ARBA00022801"/>
    </source>
</evidence>
<evidence type="ECO:0000256" key="5">
    <source>
        <dbReference type="RuleBase" id="RU003679"/>
    </source>
</evidence>
<dbReference type="PRINTS" id="PR00742">
    <property type="entry name" value="GLHYDRLASE35"/>
</dbReference>
<dbReference type="InterPro" id="IPR031330">
    <property type="entry name" value="Gly_Hdrlase_35_cat"/>
</dbReference>
<dbReference type="PROSITE" id="PS01182">
    <property type="entry name" value="GLYCOSYL_HYDROL_F35"/>
    <property type="match status" value="1"/>
</dbReference>
<accession>A0AAD9N0V1</accession>
<dbReference type="Pfam" id="PF01301">
    <property type="entry name" value="Glyco_hydro_35"/>
    <property type="match status" value="1"/>
</dbReference>
<feature type="transmembrane region" description="Helical" evidence="6">
    <location>
        <begin position="21"/>
        <end position="42"/>
    </location>
</feature>
<gene>
    <name evidence="10" type="ORF">LSH36_367g01028</name>
</gene>
<dbReference type="Gene3D" id="3.20.20.80">
    <property type="entry name" value="Glycosidases"/>
    <property type="match status" value="1"/>
</dbReference>
<dbReference type="InterPro" id="IPR008979">
    <property type="entry name" value="Galactose-bd-like_sf"/>
</dbReference>
<evidence type="ECO:0000259" key="8">
    <source>
        <dbReference type="Pfam" id="PF21317"/>
    </source>
</evidence>
<dbReference type="InterPro" id="IPR048913">
    <property type="entry name" value="BetaGal_gal-bd"/>
</dbReference>
<evidence type="ECO:0000256" key="3">
    <source>
        <dbReference type="ARBA" id="ARBA00023295"/>
    </source>
</evidence>
<evidence type="ECO:0000256" key="6">
    <source>
        <dbReference type="SAM" id="Phobius"/>
    </source>
</evidence>
<feature type="domain" description="Beta-galactosidase galactose-binding" evidence="9">
    <location>
        <begin position="620"/>
        <end position="679"/>
    </location>
</feature>
<reference evidence="10" key="1">
    <citation type="journal article" date="2023" name="Mol. Biol. Evol.">
        <title>Third-Generation Sequencing Reveals the Adaptive Role of the Epigenome in Three Deep-Sea Polychaetes.</title>
        <authorList>
            <person name="Perez M."/>
            <person name="Aroh O."/>
            <person name="Sun Y."/>
            <person name="Lan Y."/>
            <person name="Juniper S.K."/>
            <person name="Young C.R."/>
            <person name="Angers B."/>
            <person name="Qian P.Y."/>
        </authorList>
    </citation>
    <scope>NUCLEOTIDE SEQUENCE</scope>
    <source>
        <strain evidence="10">P08H-3</strain>
    </source>
</reference>
<evidence type="ECO:0000259" key="9">
    <source>
        <dbReference type="Pfam" id="PF21467"/>
    </source>
</evidence>
<dbReference type="PIRSF" id="PIRSF006336">
    <property type="entry name" value="B-gal"/>
    <property type="match status" value="1"/>
</dbReference>
<dbReference type="Proteomes" id="UP001208570">
    <property type="component" value="Unassembled WGS sequence"/>
</dbReference>
<dbReference type="Pfam" id="PF21467">
    <property type="entry name" value="BetaGal_gal-bd"/>
    <property type="match status" value="1"/>
</dbReference>
<dbReference type="SUPFAM" id="SSF49785">
    <property type="entry name" value="Galactose-binding domain-like"/>
    <property type="match status" value="1"/>
</dbReference>
<dbReference type="InterPro" id="IPR017853">
    <property type="entry name" value="GH"/>
</dbReference>
<organism evidence="10 11">
    <name type="scientific">Paralvinella palmiformis</name>
    <dbReference type="NCBI Taxonomy" id="53620"/>
    <lineage>
        <taxon>Eukaryota</taxon>
        <taxon>Metazoa</taxon>
        <taxon>Spiralia</taxon>
        <taxon>Lophotrochozoa</taxon>
        <taxon>Annelida</taxon>
        <taxon>Polychaeta</taxon>
        <taxon>Sedentaria</taxon>
        <taxon>Canalipalpata</taxon>
        <taxon>Terebellida</taxon>
        <taxon>Terebelliformia</taxon>
        <taxon>Alvinellidae</taxon>
        <taxon>Paralvinella</taxon>
    </lineage>
</organism>
<evidence type="ECO:0000256" key="1">
    <source>
        <dbReference type="ARBA" id="ARBA00009809"/>
    </source>
</evidence>
<dbReference type="InterPro" id="IPR019801">
    <property type="entry name" value="Glyco_hydro_35_CS"/>
</dbReference>
<keyword evidence="3 4" id="KW-0326">Glycosidase</keyword>
<dbReference type="AlphaFoldDB" id="A0AAD9N0V1"/>
<proteinExistence type="inferred from homology"/>
<dbReference type="EMBL" id="JAODUP010000367">
    <property type="protein sequence ID" value="KAK2151313.1"/>
    <property type="molecule type" value="Genomic_DNA"/>
</dbReference>
<evidence type="ECO:0000313" key="10">
    <source>
        <dbReference type="EMBL" id="KAK2151313.1"/>
    </source>
</evidence>
<dbReference type="GO" id="GO:0004565">
    <property type="term" value="F:beta-galactosidase activity"/>
    <property type="evidence" value="ECO:0007669"/>
    <property type="project" value="UniProtKB-EC"/>
</dbReference>
<evidence type="ECO:0000313" key="11">
    <source>
        <dbReference type="Proteomes" id="UP001208570"/>
    </source>
</evidence>
<dbReference type="EC" id="3.2.1.23" evidence="4"/>
<evidence type="ECO:0000256" key="4">
    <source>
        <dbReference type="RuleBase" id="RU000675"/>
    </source>
</evidence>
<evidence type="ECO:0000259" key="7">
    <source>
        <dbReference type="Pfam" id="PF01301"/>
    </source>
</evidence>
<keyword evidence="2 4" id="KW-0378">Hydrolase</keyword>
<keyword evidence="11" id="KW-1185">Reference proteome</keyword>
<dbReference type="InterPro" id="IPR048912">
    <property type="entry name" value="BetaGal1-like_ABD1"/>
</dbReference>
<protein>
    <recommendedName>
        <fullName evidence="4">Beta-galactosidase</fullName>
        <ecNumber evidence="4">3.2.1.23</ecNumber>
    </recommendedName>
</protein>
<sequence length="705" mass="80276">MVGDKIKMAGRWKSCFSVSHVIIIVGVFVVLRITWLSIHNMLHASPSISDQPLGHNFDGFLSPKECVPNGNSTCIPVQPNDVYLGHGLYAHGSQLFLDGQPFRILSGSFHYFRTQPTQWADRLMKMKAAGLNTVMSYIPWNLHEPIKGHYVFSGDWDLASFIKQAQKIGLKVILRPGPYISGEWDFGGLPSWLLSDHQMRVRQSYQPYLRHIEEYFAKLLYVLAPLSYKKGGPIIAFQIENEYGSYGEDKAYLNFLLSQFKKWHIEELFFTSLRAKLVNLNNGSLDGVLMAVNIMDRQIDSIGDLKRFQRDKPLLVTGFGPHCCGHWGERCHVTENHIFEQYVTEVLKLGASMNFYVFVGGTNFGFWNGAGVSDKGKGYMPSITSHDCDAPVSEHGSLTSKFFIVRRLMSQLITDMDELPDIAMISNSTYGAYGEINIERWMSYKSLTDIAQDLNLARYDKEIVLKQPVSMEELHLTNGCGQNTGWLLYRTEINQTDRPLTLTIDGTIQDRAQFIVDYKQVAVWYQTTNGSEIKLSQSGRMSVLLDILVENMGRVSDNPLNNQRKGILGKVDMNNLQPMKWLHIPLDFDEEFISTISQHGTWQSFSGVFAKVKHQRIKAPAFFMTNLNLDSPPKDTFIDMKSWNKGIIIVNNFVIGRYWHIGPQRTLYVPGSILLQGRNTVIVFELHRPGNTLTFVDRPNLDSRW</sequence>
<dbReference type="PANTHER" id="PTHR23421">
    <property type="entry name" value="BETA-GALACTOSIDASE RELATED"/>
    <property type="match status" value="1"/>
</dbReference>
<dbReference type="Gene3D" id="2.60.120.260">
    <property type="entry name" value="Galactose-binding domain-like"/>
    <property type="match status" value="2"/>
</dbReference>
<keyword evidence="6" id="KW-0812">Transmembrane</keyword>